<comment type="subcellular location">
    <subcellularLocation>
        <location evidence="1">Membrane</location>
        <topology evidence="1">Multi-pass membrane protein</topology>
    </subcellularLocation>
</comment>
<evidence type="ECO:0000313" key="9">
    <source>
        <dbReference type="Proteomes" id="UP000639338"/>
    </source>
</evidence>
<dbReference type="Gene3D" id="3.80.10.10">
    <property type="entry name" value="Ribonuclease Inhibitor"/>
    <property type="match status" value="1"/>
</dbReference>
<dbReference type="PANTHER" id="PTHR45840">
    <property type="entry name" value="RHOMBOID-RELATED PROTEIN"/>
    <property type="match status" value="1"/>
</dbReference>
<evidence type="ECO:0000256" key="3">
    <source>
        <dbReference type="ARBA" id="ARBA00022692"/>
    </source>
</evidence>
<feature type="transmembrane region" description="Helical" evidence="6">
    <location>
        <begin position="296"/>
        <end position="314"/>
    </location>
</feature>
<evidence type="ECO:0000256" key="1">
    <source>
        <dbReference type="ARBA" id="ARBA00004141"/>
    </source>
</evidence>
<dbReference type="Proteomes" id="UP000639338">
    <property type="component" value="Unassembled WGS sequence"/>
</dbReference>
<dbReference type="InterPro" id="IPR035952">
    <property type="entry name" value="Rhomboid-like_sf"/>
</dbReference>
<organism evidence="8 9">
    <name type="scientific">Aphidius gifuensis</name>
    <name type="common">Parasitoid wasp</name>
    <dbReference type="NCBI Taxonomy" id="684658"/>
    <lineage>
        <taxon>Eukaryota</taxon>
        <taxon>Metazoa</taxon>
        <taxon>Ecdysozoa</taxon>
        <taxon>Arthropoda</taxon>
        <taxon>Hexapoda</taxon>
        <taxon>Insecta</taxon>
        <taxon>Pterygota</taxon>
        <taxon>Neoptera</taxon>
        <taxon>Endopterygota</taxon>
        <taxon>Hymenoptera</taxon>
        <taxon>Apocrita</taxon>
        <taxon>Ichneumonoidea</taxon>
        <taxon>Braconidae</taxon>
        <taxon>Aphidiinae</taxon>
        <taxon>Aphidius</taxon>
    </lineage>
</organism>
<dbReference type="AlphaFoldDB" id="A0A834XTY6"/>
<comment type="caution">
    <text evidence="8">The sequence shown here is derived from an EMBL/GenBank/DDBJ whole genome shotgun (WGS) entry which is preliminary data.</text>
</comment>
<comment type="similarity">
    <text evidence="2">Belongs to the peptidase S54 family.</text>
</comment>
<dbReference type="InterPro" id="IPR032675">
    <property type="entry name" value="LRR_dom_sf"/>
</dbReference>
<evidence type="ECO:0000256" key="2">
    <source>
        <dbReference type="ARBA" id="ARBA00009045"/>
    </source>
</evidence>
<dbReference type="InterPro" id="IPR051739">
    <property type="entry name" value="Rhomboid_IM_Serine_Proteases"/>
</dbReference>
<dbReference type="SUPFAM" id="SSF144091">
    <property type="entry name" value="Rhomboid-like"/>
    <property type="match status" value="1"/>
</dbReference>
<accession>A0A834XTY6</accession>
<reference evidence="8 9" key="1">
    <citation type="submission" date="2020-08" db="EMBL/GenBank/DDBJ databases">
        <title>Aphidius gifuensis genome sequencing and assembly.</title>
        <authorList>
            <person name="Du Z."/>
        </authorList>
    </citation>
    <scope>NUCLEOTIDE SEQUENCE [LARGE SCALE GENOMIC DNA]</scope>
    <source>
        <strain evidence="8">YNYX2018</strain>
        <tissue evidence="8">Adults</tissue>
    </source>
</reference>
<dbReference type="InterPro" id="IPR022764">
    <property type="entry name" value="Peptidase_S54_rhomboid_dom"/>
</dbReference>
<dbReference type="OrthoDB" id="418595at2759"/>
<feature type="transmembrane region" description="Helical" evidence="6">
    <location>
        <begin position="320"/>
        <end position="338"/>
    </location>
</feature>
<protein>
    <recommendedName>
        <fullName evidence="7">Peptidase S54 rhomboid domain-containing protein</fullName>
    </recommendedName>
</protein>
<dbReference type="SUPFAM" id="SSF52047">
    <property type="entry name" value="RNI-like"/>
    <property type="match status" value="1"/>
</dbReference>
<evidence type="ECO:0000256" key="5">
    <source>
        <dbReference type="ARBA" id="ARBA00023136"/>
    </source>
</evidence>
<proteinExistence type="inferred from homology"/>
<keyword evidence="9" id="KW-1185">Reference proteome</keyword>
<name>A0A834XTY6_APHGI</name>
<evidence type="ECO:0000313" key="8">
    <source>
        <dbReference type="EMBL" id="KAF7993420.1"/>
    </source>
</evidence>
<dbReference type="SUPFAM" id="SSF47473">
    <property type="entry name" value="EF-hand"/>
    <property type="match status" value="1"/>
</dbReference>
<dbReference type="GO" id="GO:0016020">
    <property type="term" value="C:membrane"/>
    <property type="evidence" value="ECO:0007669"/>
    <property type="project" value="UniProtKB-SubCell"/>
</dbReference>
<evidence type="ECO:0000256" key="6">
    <source>
        <dbReference type="SAM" id="Phobius"/>
    </source>
</evidence>
<feature type="transmembrane region" description="Helical" evidence="6">
    <location>
        <begin position="190"/>
        <end position="208"/>
    </location>
</feature>
<dbReference type="Gene3D" id="1.20.1540.10">
    <property type="entry name" value="Rhomboid-like"/>
    <property type="match status" value="1"/>
</dbReference>
<dbReference type="Gene3D" id="1.10.238.10">
    <property type="entry name" value="EF-hand"/>
    <property type="match status" value="1"/>
</dbReference>
<evidence type="ECO:0000259" key="7">
    <source>
        <dbReference type="Pfam" id="PF01694"/>
    </source>
</evidence>
<feature type="domain" description="Peptidase S54 rhomboid" evidence="7">
    <location>
        <begin position="234"/>
        <end position="336"/>
    </location>
</feature>
<dbReference type="InterPro" id="IPR011992">
    <property type="entry name" value="EF-hand-dom_pair"/>
</dbReference>
<gene>
    <name evidence="8" type="ORF">HCN44_010006</name>
</gene>
<evidence type="ECO:0000256" key="4">
    <source>
        <dbReference type="ARBA" id="ARBA00022989"/>
    </source>
</evidence>
<feature type="transmembrane region" description="Helical" evidence="6">
    <location>
        <begin position="238"/>
        <end position="261"/>
    </location>
</feature>
<dbReference type="GO" id="GO:0004252">
    <property type="term" value="F:serine-type endopeptidase activity"/>
    <property type="evidence" value="ECO:0007669"/>
    <property type="project" value="InterPro"/>
</dbReference>
<sequence>MLLAQGTSIATIAGVVEEEEYANSETNSGRYAGYLTDHTDLGSDIDIDESEYRRQLLNDKWRMLFDRFDPEGFGEIPRNDFLQALTSAEWINEIPANKRDILLTRVKESHLNSVTFQDFVNVMSGKRTRSFKCAVHHRDREVSSENDFHLLIHEPPLFHKMVRMIGDEFLTEERDRKYYADHYTCCPPPLFIILITLVELGFFTYYTVAMGEVNPSGPVPIDSVFIYRPDKRLELWRFAFYMFLHAGWLHLLFNLGVQVVVGLPLEMVHGSLRIGAVYMAGVLAGSLGTSVFDTDVYLVGASGGVYALLAAHLANVLLNYNNMEFGIVRLIGIFIIVCEKWKRISKFQAWNEVDKFFAGDFYFFNQEHFGDRKPPQEIVEKVIIRCGQFLNRLILGDYIESSIMRVVADHCCNVTYLQLGFHVHNTMDYVGVFEKLIKLHTIKILTHYSTKFDPQNFLSLTADINTIYYSVGSYGDTPSRSWCNNFSSVISNCHVLHSLNLREIKFDKSTFKIITKIQTLKHLGLIFCKLPSNSKKIKKLVNLESLELERIANMENEFLQAICENLNNLKSIAIKNLMAPKITRQGFYLFSAPQSLKSIRICMMEREIDNTVFFQFQNLIKLECCGCQLVTDVAIKRVLENCPALEVLNVMGTAVTVATIQLADRATRHRFGNASKLHVFIHQNIIKDFECLNTPANKYLVLQHDVFWQNQTRVFN</sequence>
<dbReference type="PANTHER" id="PTHR45840:SF2">
    <property type="entry name" value="PROTEIN RHOMBOID-RELATED"/>
    <property type="match status" value="1"/>
</dbReference>
<feature type="transmembrane region" description="Helical" evidence="6">
    <location>
        <begin position="267"/>
        <end position="284"/>
    </location>
</feature>
<keyword evidence="4 6" id="KW-1133">Transmembrane helix</keyword>
<keyword evidence="5 6" id="KW-0472">Membrane</keyword>
<keyword evidence="3 6" id="KW-0812">Transmembrane</keyword>
<dbReference type="Pfam" id="PF01694">
    <property type="entry name" value="Rhomboid"/>
    <property type="match status" value="1"/>
</dbReference>
<dbReference type="EMBL" id="JACMRX010000003">
    <property type="protein sequence ID" value="KAF7993420.1"/>
    <property type="molecule type" value="Genomic_DNA"/>
</dbReference>